<evidence type="ECO:0000313" key="2">
    <source>
        <dbReference type="Proteomes" id="UP000293092"/>
    </source>
</evidence>
<keyword evidence="2" id="KW-1185">Reference proteome</keyword>
<protein>
    <submittedName>
        <fullName evidence="1">Uncharacterized protein</fullName>
    </submittedName>
</protein>
<organism evidence="1 2">
    <name type="scientific">Pseudidiomarina tainanensis</name>
    <dbReference type="NCBI Taxonomy" id="502365"/>
    <lineage>
        <taxon>Bacteria</taxon>
        <taxon>Pseudomonadati</taxon>
        <taxon>Pseudomonadota</taxon>
        <taxon>Gammaproteobacteria</taxon>
        <taxon>Alteromonadales</taxon>
        <taxon>Idiomarinaceae</taxon>
        <taxon>Pseudidiomarina</taxon>
    </lineage>
</organism>
<reference evidence="1" key="1">
    <citation type="submission" date="2017-11" db="EMBL/GenBank/DDBJ databases">
        <title>Comparative genomic and phylogenomic analyses of the family Idiomarinaceae.</title>
        <authorList>
            <person name="Liu Y."/>
            <person name="Shao Z."/>
        </authorList>
    </citation>
    <scope>NUCLEOTIDE SEQUENCE</scope>
    <source>
        <strain evidence="1">PIN1</strain>
    </source>
</reference>
<evidence type="ECO:0000313" key="1">
    <source>
        <dbReference type="EMBL" id="RZQ55940.1"/>
    </source>
</evidence>
<comment type="caution">
    <text evidence="1">The sequence shown here is derived from an EMBL/GenBank/DDBJ whole genome shotgun (WGS) entry which is preliminary data.</text>
</comment>
<gene>
    <name evidence="1" type="ORF">CWI82_01090</name>
</gene>
<dbReference type="EMBL" id="PIQJ01000001">
    <property type="protein sequence ID" value="RZQ55940.1"/>
    <property type="molecule type" value="Genomic_DNA"/>
</dbReference>
<sequence length="228" mass="25803">MLFNFFGTLNSILIVVSLIGIFSQVRTVWLRKRENRHGATEILSLNKFFVSFLAYYSFFVYGMSIEPFNHFIVWPRLIAALLVAVVLYEIWIDRRAMTSFSLFALAIILLVSGIIFGLVTDAYTDDGRKLMAAMIVIITIFLAQGYIHQIMLVLKLGSTGALDIKMSQLILLMDFSTVAFACVMGLEDGWPLLLLAVVSASTKIIILYLFRWVRKSKSAERRRLAAAQ</sequence>
<proteinExistence type="predicted"/>
<name>A0ACD2HHD6_9GAMM</name>
<dbReference type="Proteomes" id="UP000293092">
    <property type="component" value="Unassembled WGS sequence"/>
</dbReference>
<accession>A0ACD2HHD6</accession>